<proteinExistence type="predicted"/>
<reference evidence="1 2" key="1">
    <citation type="submission" date="2018-07" db="EMBL/GenBank/DDBJ databases">
        <title>Section-level genome sequencing of Aspergillus section Nigri to investigate inter- and intra-species variation.</title>
        <authorList>
            <consortium name="DOE Joint Genome Institute"/>
            <person name="Vesth T.C."/>
            <person name="Nybo J.L."/>
            <person name="Theobald S."/>
            <person name="Frisvad J.C."/>
            <person name="Larsen T.O."/>
            <person name="Nielsen K.F."/>
            <person name="Hoof J.B."/>
            <person name="Brandl J."/>
            <person name="Salamov A."/>
            <person name="Riley R."/>
            <person name="Gladden J.M."/>
            <person name="Phatale P."/>
            <person name="Nielsen M.T."/>
            <person name="Lyhne E.K."/>
            <person name="Kogle M.E."/>
            <person name="Strasser K."/>
            <person name="McDonnell E."/>
            <person name="Barry K."/>
            <person name="Clum A."/>
            <person name="Chen C."/>
            <person name="Nolan M."/>
            <person name="Sandor L."/>
            <person name="Kuo A."/>
            <person name="Lipzen A."/>
            <person name="Hainaut M."/>
            <person name="Drula E."/>
            <person name="Tsang A."/>
            <person name="Magnuson J.K."/>
            <person name="Henrissat B."/>
            <person name="Wiebenga A."/>
            <person name="Simmons B.A."/>
            <person name="Makela M.R."/>
            <person name="De vries R.P."/>
            <person name="Grigoriev I.V."/>
            <person name="Mortensen U.H."/>
            <person name="Baker S.E."/>
            <person name="Andersen M.R."/>
        </authorList>
    </citation>
    <scope>NUCLEOTIDE SEQUENCE [LARGE SCALE GENOMIC DNA]</scope>
    <source>
        <strain evidence="1 2">ATCC 13157</strain>
    </source>
</reference>
<protein>
    <submittedName>
        <fullName evidence="1">Uncharacterized protein</fullName>
    </submittedName>
</protein>
<name>A0A370PNN2_ASPPH</name>
<dbReference type="Proteomes" id="UP000254937">
    <property type="component" value="Unassembled WGS sequence"/>
</dbReference>
<gene>
    <name evidence="1" type="ORF">M752DRAFT_275087</name>
</gene>
<organism evidence="1 2">
    <name type="scientific">Aspergillus phoenicis ATCC 13157</name>
    <dbReference type="NCBI Taxonomy" id="1353007"/>
    <lineage>
        <taxon>Eukaryota</taxon>
        <taxon>Fungi</taxon>
        <taxon>Dikarya</taxon>
        <taxon>Ascomycota</taxon>
        <taxon>Pezizomycotina</taxon>
        <taxon>Eurotiomycetes</taxon>
        <taxon>Eurotiomycetidae</taxon>
        <taxon>Eurotiales</taxon>
        <taxon>Aspergillaceae</taxon>
        <taxon>Aspergillus</taxon>
    </lineage>
</organism>
<evidence type="ECO:0000313" key="1">
    <source>
        <dbReference type="EMBL" id="RDK43797.1"/>
    </source>
</evidence>
<dbReference type="EMBL" id="KZ851850">
    <property type="protein sequence ID" value="RDK43797.1"/>
    <property type="molecule type" value="Genomic_DNA"/>
</dbReference>
<accession>A0A370PNN2</accession>
<dbReference type="AlphaFoldDB" id="A0A370PNN2"/>
<sequence>MVSVGSPPARCAIYFNGDGSMSPISDRYYIDTIRVGIYSSPISICSNLAFKWGFLA</sequence>
<keyword evidence="2" id="KW-1185">Reference proteome</keyword>
<evidence type="ECO:0000313" key="2">
    <source>
        <dbReference type="Proteomes" id="UP000254937"/>
    </source>
</evidence>